<dbReference type="OrthoDB" id="2392565at2759"/>
<name>A0A9P6QVM1_9FUNG</name>
<organism evidence="1 2">
    <name type="scientific">Linnemannia gamsii</name>
    <dbReference type="NCBI Taxonomy" id="64522"/>
    <lineage>
        <taxon>Eukaryota</taxon>
        <taxon>Fungi</taxon>
        <taxon>Fungi incertae sedis</taxon>
        <taxon>Mucoromycota</taxon>
        <taxon>Mortierellomycotina</taxon>
        <taxon>Mortierellomycetes</taxon>
        <taxon>Mortierellales</taxon>
        <taxon>Mortierellaceae</taxon>
        <taxon>Linnemannia</taxon>
    </lineage>
</organism>
<reference evidence="1" key="1">
    <citation type="journal article" date="2020" name="Fungal Divers.">
        <title>Resolving the Mortierellaceae phylogeny through synthesis of multi-gene phylogenetics and phylogenomics.</title>
        <authorList>
            <person name="Vandepol N."/>
            <person name="Liber J."/>
            <person name="Desiro A."/>
            <person name="Na H."/>
            <person name="Kennedy M."/>
            <person name="Barry K."/>
            <person name="Grigoriev I.V."/>
            <person name="Miller A.N."/>
            <person name="O'Donnell K."/>
            <person name="Stajich J.E."/>
            <person name="Bonito G."/>
        </authorList>
    </citation>
    <scope>NUCLEOTIDE SEQUENCE</scope>
    <source>
        <strain evidence="1">NVP60</strain>
    </source>
</reference>
<sequence>AILRASMDKTIQGMLDHASNHKMDGKVHVMYENVRNVQSLFGDGDGESWRHIKHWRLVIQLGFDCFTLEYFQGTVFTLQGIVVVGPFDLEAEHRETLYHVGDLKGLSTVQLYTWIQDEFHSKESYNVAWNNCQHFVHNFLTEFEDTGHLTRTSHLSRAFFRREVVWEGGKKIKRYAADHILRLQAMATKMVLDTMSSVFKSTFKFIADRVTKYIVDSTATIFKSIVDSPKALK</sequence>
<protein>
    <submittedName>
        <fullName evidence="1">Uncharacterized protein</fullName>
    </submittedName>
</protein>
<dbReference type="Proteomes" id="UP000823405">
    <property type="component" value="Unassembled WGS sequence"/>
</dbReference>
<evidence type="ECO:0000313" key="1">
    <source>
        <dbReference type="EMBL" id="KAG0293800.1"/>
    </source>
</evidence>
<evidence type="ECO:0000313" key="2">
    <source>
        <dbReference type="Proteomes" id="UP000823405"/>
    </source>
</evidence>
<keyword evidence="2" id="KW-1185">Reference proteome</keyword>
<dbReference type="AlphaFoldDB" id="A0A9P6QVM1"/>
<accession>A0A9P6QVM1</accession>
<comment type="caution">
    <text evidence="1">The sequence shown here is derived from an EMBL/GenBank/DDBJ whole genome shotgun (WGS) entry which is preliminary data.</text>
</comment>
<gene>
    <name evidence="1" type="ORF">BGZ97_005241</name>
</gene>
<feature type="non-terminal residue" evidence="1">
    <location>
        <position position="1"/>
    </location>
</feature>
<dbReference type="EMBL" id="JAAAIN010002385">
    <property type="protein sequence ID" value="KAG0293800.1"/>
    <property type="molecule type" value="Genomic_DNA"/>
</dbReference>
<proteinExistence type="predicted"/>